<dbReference type="Proteomes" id="UP000695022">
    <property type="component" value="Unplaced"/>
</dbReference>
<dbReference type="Gene3D" id="1.20.5.110">
    <property type="match status" value="1"/>
</dbReference>
<evidence type="ECO:0000256" key="5">
    <source>
        <dbReference type="SAM" id="Phobius"/>
    </source>
</evidence>
<reference evidence="8" key="1">
    <citation type="submission" date="2025-08" db="UniProtKB">
        <authorList>
            <consortium name="RefSeq"/>
        </authorList>
    </citation>
    <scope>IDENTIFICATION</scope>
</reference>
<feature type="domain" description="T-SNARE coiled-coil homology" evidence="6">
    <location>
        <begin position="123"/>
        <end position="185"/>
    </location>
</feature>
<feature type="transmembrane region" description="Helical" evidence="5">
    <location>
        <begin position="193"/>
        <end position="213"/>
    </location>
</feature>
<keyword evidence="5" id="KW-1133">Transmembrane helix</keyword>
<keyword evidence="3" id="KW-0175">Coiled coil</keyword>
<sequence>MEKINQRNNLHGDKAKLAKLSSIIRQMLVTYGNQVSNLKQSVMRSASTFQITQREMERRQLMVDNLTTNATRMEQAFKHESSALSNRTSLFSPAPASSNYMMPMADPDFSTDVPVSDILQQQQQAIREQDQGLEALAKVISRQKNMAHTIGHEVDYQNELLDDIHDHVDRTDQRLLRETRHVKLVDNKSNTCGYWVVIVLLLVTIIVIAAVPFKGKG</sequence>
<evidence type="ECO:0000313" key="8">
    <source>
        <dbReference type="RefSeq" id="XP_014665701.1"/>
    </source>
</evidence>
<keyword evidence="7" id="KW-1185">Reference proteome</keyword>
<dbReference type="InterPro" id="IPR041875">
    <property type="entry name" value="Syntaxin-8_SNARE"/>
</dbReference>
<comment type="subcellular location">
    <subcellularLocation>
        <location evidence="1">Membrane</location>
    </subcellularLocation>
</comment>
<dbReference type="RefSeq" id="XP_014665701.1">
    <property type="nucleotide sequence ID" value="XM_014810215.1"/>
</dbReference>
<gene>
    <name evidence="8" type="primary">LOC106807768</name>
</gene>
<dbReference type="Pfam" id="PF05739">
    <property type="entry name" value="SNARE"/>
    <property type="match status" value="1"/>
</dbReference>
<dbReference type="SUPFAM" id="SSF58038">
    <property type="entry name" value="SNARE fusion complex"/>
    <property type="match status" value="1"/>
</dbReference>
<keyword evidence="4 5" id="KW-0472">Membrane</keyword>
<evidence type="ECO:0000256" key="1">
    <source>
        <dbReference type="ARBA" id="ARBA00004370"/>
    </source>
</evidence>
<dbReference type="PROSITE" id="PS50192">
    <property type="entry name" value="T_SNARE"/>
    <property type="match status" value="1"/>
</dbReference>
<evidence type="ECO:0000313" key="7">
    <source>
        <dbReference type="Proteomes" id="UP000695022"/>
    </source>
</evidence>
<dbReference type="GeneID" id="106807768"/>
<protein>
    <submittedName>
        <fullName evidence="8">Syntaxin-8-like</fullName>
    </submittedName>
</protein>
<accession>A0ABM1E0I0</accession>
<keyword evidence="5" id="KW-0812">Transmembrane</keyword>
<dbReference type="InterPro" id="IPR000727">
    <property type="entry name" value="T_SNARE_dom"/>
</dbReference>
<evidence type="ECO:0000256" key="2">
    <source>
        <dbReference type="ARBA" id="ARBA00022448"/>
    </source>
</evidence>
<organism evidence="7 8">
    <name type="scientific">Priapulus caudatus</name>
    <name type="common">Priapulid worm</name>
    <dbReference type="NCBI Taxonomy" id="37621"/>
    <lineage>
        <taxon>Eukaryota</taxon>
        <taxon>Metazoa</taxon>
        <taxon>Ecdysozoa</taxon>
        <taxon>Scalidophora</taxon>
        <taxon>Priapulida</taxon>
        <taxon>Priapulimorpha</taxon>
        <taxon>Priapulimorphida</taxon>
        <taxon>Priapulidae</taxon>
        <taxon>Priapulus</taxon>
    </lineage>
</organism>
<dbReference type="SMART" id="SM00397">
    <property type="entry name" value="t_SNARE"/>
    <property type="match status" value="1"/>
</dbReference>
<proteinExistence type="predicted"/>
<evidence type="ECO:0000256" key="4">
    <source>
        <dbReference type="ARBA" id="ARBA00023136"/>
    </source>
</evidence>
<evidence type="ECO:0000256" key="3">
    <source>
        <dbReference type="ARBA" id="ARBA00023054"/>
    </source>
</evidence>
<keyword evidence="2" id="KW-0813">Transport</keyword>
<dbReference type="PANTHER" id="PTHR19957:SF124">
    <property type="entry name" value="SYNTAXIN-8"/>
    <property type="match status" value="1"/>
</dbReference>
<name>A0ABM1E0I0_PRICU</name>
<evidence type="ECO:0000259" key="6">
    <source>
        <dbReference type="PROSITE" id="PS50192"/>
    </source>
</evidence>
<dbReference type="CDD" id="cd15852">
    <property type="entry name" value="SNARE_Syntaxin8"/>
    <property type="match status" value="1"/>
</dbReference>
<dbReference type="InterPro" id="IPR045242">
    <property type="entry name" value="Syntaxin"/>
</dbReference>
<dbReference type="PANTHER" id="PTHR19957">
    <property type="entry name" value="SYNTAXIN"/>
    <property type="match status" value="1"/>
</dbReference>